<name>A0AAV8RXX7_ENSVE</name>
<comment type="caution">
    <text evidence="2">The sequence shown here is derived from an EMBL/GenBank/DDBJ whole genome shotgun (WGS) entry which is preliminary data.</text>
</comment>
<evidence type="ECO:0000313" key="2">
    <source>
        <dbReference type="EMBL" id="KAJ8511976.1"/>
    </source>
</evidence>
<keyword evidence="3" id="KW-1185">Reference proteome</keyword>
<proteinExistence type="predicted"/>
<sequence>MGSLLPGACKTDSFSAKENAAVSKISQAGHRRRRRRRRLRHHASKIRGFVITFPAFLNFSRLVLGDFDLRRVQQDEQVNDVSRGITNRLQLCKDERRQLQEQDVSKTEANTCKKLVLDYLKIKQERKHPCAKARKGKRNPDACHIEATMEPLSLKK</sequence>
<protein>
    <submittedName>
        <fullName evidence="2">Uncharacterized protein</fullName>
    </submittedName>
</protein>
<dbReference type="Proteomes" id="UP001222027">
    <property type="component" value="Unassembled WGS sequence"/>
</dbReference>
<evidence type="ECO:0000256" key="1">
    <source>
        <dbReference type="SAM" id="MobiDB-lite"/>
    </source>
</evidence>
<dbReference type="AlphaFoldDB" id="A0AAV8RXX7"/>
<feature type="region of interest" description="Disordered" evidence="1">
    <location>
        <begin position="130"/>
        <end position="156"/>
    </location>
</feature>
<gene>
    <name evidence="2" type="ORF">OPV22_002410</name>
</gene>
<evidence type="ECO:0000313" key="3">
    <source>
        <dbReference type="Proteomes" id="UP001222027"/>
    </source>
</evidence>
<dbReference type="EMBL" id="JAQQAF010000001">
    <property type="protein sequence ID" value="KAJ8511976.1"/>
    <property type="molecule type" value="Genomic_DNA"/>
</dbReference>
<accession>A0AAV8RXX7</accession>
<reference evidence="2 3" key="1">
    <citation type="submission" date="2022-12" db="EMBL/GenBank/DDBJ databases">
        <title>Chromosome-scale assembly of the Ensete ventricosum genome.</title>
        <authorList>
            <person name="Dussert Y."/>
            <person name="Stocks J."/>
            <person name="Wendawek A."/>
            <person name="Woldeyes F."/>
            <person name="Nichols R.A."/>
            <person name="Borrell J.S."/>
        </authorList>
    </citation>
    <scope>NUCLEOTIDE SEQUENCE [LARGE SCALE GENOMIC DNA]</scope>
    <source>
        <strain evidence="3">cv. Maze</strain>
        <tissue evidence="2">Seeds</tissue>
    </source>
</reference>
<organism evidence="2 3">
    <name type="scientific">Ensete ventricosum</name>
    <name type="common">Abyssinian banana</name>
    <name type="synonym">Musa ensete</name>
    <dbReference type="NCBI Taxonomy" id="4639"/>
    <lineage>
        <taxon>Eukaryota</taxon>
        <taxon>Viridiplantae</taxon>
        <taxon>Streptophyta</taxon>
        <taxon>Embryophyta</taxon>
        <taxon>Tracheophyta</taxon>
        <taxon>Spermatophyta</taxon>
        <taxon>Magnoliopsida</taxon>
        <taxon>Liliopsida</taxon>
        <taxon>Zingiberales</taxon>
        <taxon>Musaceae</taxon>
        <taxon>Ensete</taxon>
    </lineage>
</organism>